<sequence length="50" mass="5941">MRERRERFRLFGVSVVLAFSKNERERERDREIDKSIQISTGGSNGRSIDR</sequence>
<evidence type="ECO:0000313" key="3">
    <source>
        <dbReference type="Proteomes" id="UP001419268"/>
    </source>
</evidence>
<name>A0AAP0HPK4_9MAGN</name>
<protein>
    <submittedName>
        <fullName evidence="2">Uncharacterized protein</fullName>
    </submittedName>
</protein>
<accession>A0AAP0HPK4</accession>
<dbReference type="AlphaFoldDB" id="A0AAP0HPK4"/>
<evidence type="ECO:0000256" key="1">
    <source>
        <dbReference type="SAM" id="MobiDB-lite"/>
    </source>
</evidence>
<dbReference type="Proteomes" id="UP001419268">
    <property type="component" value="Unassembled WGS sequence"/>
</dbReference>
<evidence type="ECO:0000313" key="2">
    <source>
        <dbReference type="EMBL" id="KAK9094199.1"/>
    </source>
</evidence>
<feature type="region of interest" description="Disordered" evidence="1">
    <location>
        <begin position="28"/>
        <end position="50"/>
    </location>
</feature>
<proteinExistence type="predicted"/>
<keyword evidence="3" id="KW-1185">Reference proteome</keyword>
<organism evidence="2 3">
    <name type="scientific">Stephania cephalantha</name>
    <dbReference type="NCBI Taxonomy" id="152367"/>
    <lineage>
        <taxon>Eukaryota</taxon>
        <taxon>Viridiplantae</taxon>
        <taxon>Streptophyta</taxon>
        <taxon>Embryophyta</taxon>
        <taxon>Tracheophyta</taxon>
        <taxon>Spermatophyta</taxon>
        <taxon>Magnoliopsida</taxon>
        <taxon>Ranunculales</taxon>
        <taxon>Menispermaceae</taxon>
        <taxon>Menispermoideae</taxon>
        <taxon>Cissampelideae</taxon>
        <taxon>Stephania</taxon>
    </lineage>
</organism>
<comment type="caution">
    <text evidence="2">The sequence shown here is derived from an EMBL/GenBank/DDBJ whole genome shotgun (WGS) entry which is preliminary data.</text>
</comment>
<dbReference type="EMBL" id="JBBNAG010000011">
    <property type="protein sequence ID" value="KAK9094199.1"/>
    <property type="molecule type" value="Genomic_DNA"/>
</dbReference>
<gene>
    <name evidence="2" type="ORF">Scep_025668</name>
</gene>
<reference evidence="2 3" key="1">
    <citation type="submission" date="2024-01" db="EMBL/GenBank/DDBJ databases">
        <title>Genome assemblies of Stephania.</title>
        <authorList>
            <person name="Yang L."/>
        </authorList>
    </citation>
    <scope>NUCLEOTIDE SEQUENCE [LARGE SCALE GENOMIC DNA]</scope>
    <source>
        <strain evidence="2">JXDWG</strain>
        <tissue evidence="2">Leaf</tissue>
    </source>
</reference>